<evidence type="ECO:0000313" key="1">
    <source>
        <dbReference type="EMBL" id="GGH89729.1"/>
    </source>
</evidence>
<dbReference type="Proteomes" id="UP000637774">
    <property type="component" value="Unassembled WGS sequence"/>
</dbReference>
<accession>A0ABQ2AG98</accession>
<evidence type="ECO:0000313" key="2">
    <source>
        <dbReference type="Proteomes" id="UP000637774"/>
    </source>
</evidence>
<organism evidence="1 2">
    <name type="scientific">Hymenobacter frigidus</name>
    <dbReference type="NCBI Taxonomy" id="1524095"/>
    <lineage>
        <taxon>Bacteria</taxon>
        <taxon>Pseudomonadati</taxon>
        <taxon>Bacteroidota</taxon>
        <taxon>Cytophagia</taxon>
        <taxon>Cytophagales</taxon>
        <taxon>Hymenobacteraceae</taxon>
        <taxon>Hymenobacter</taxon>
    </lineage>
</organism>
<protein>
    <submittedName>
        <fullName evidence="1">Uncharacterized protein</fullName>
    </submittedName>
</protein>
<name>A0ABQ2AG98_9BACT</name>
<comment type="caution">
    <text evidence="1">The sequence shown here is derived from an EMBL/GenBank/DDBJ whole genome shotgun (WGS) entry which is preliminary data.</text>
</comment>
<dbReference type="EMBL" id="BMGY01000044">
    <property type="protein sequence ID" value="GGH89729.1"/>
    <property type="molecule type" value="Genomic_DNA"/>
</dbReference>
<sequence>MFVAGSPGWRYRQHLARRSVRAEMPSGVVADKGRFFIHAKRWAVKRRVAWAGPNCRLAKNYGYKTSYAKSGYI</sequence>
<keyword evidence="2" id="KW-1185">Reference proteome</keyword>
<proteinExistence type="predicted"/>
<gene>
    <name evidence="1" type="ORF">GCM10011495_34000</name>
</gene>
<reference evidence="2" key="1">
    <citation type="journal article" date="2019" name="Int. J. Syst. Evol. Microbiol.">
        <title>The Global Catalogue of Microorganisms (GCM) 10K type strain sequencing project: providing services to taxonomists for standard genome sequencing and annotation.</title>
        <authorList>
            <consortium name="The Broad Institute Genomics Platform"/>
            <consortium name="The Broad Institute Genome Sequencing Center for Infectious Disease"/>
            <person name="Wu L."/>
            <person name="Ma J."/>
        </authorList>
    </citation>
    <scope>NUCLEOTIDE SEQUENCE [LARGE SCALE GENOMIC DNA]</scope>
    <source>
        <strain evidence="2">CGMCC 1.14966</strain>
    </source>
</reference>